<evidence type="ECO:0000259" key="2">
    <source>
        <dbReference type="Pfam" id="PF22613"/>
    </source>
</evidence>
<organism evidence="3">
    <name type="scientific">Xanthomonas euvesicatoria</name>
    <dbReference type="NCBI Taxonomy" id="456327"/>
    <lineage>
        <taxon>Bacteria</taxon>
        <taxon>Pseudomonadati</taxon>
        <taxon>Pseudomonadota</taxon>
        <taxon>Gammaproteobacteria</taxon>
        <taxon>Lysobacterales</taxon>
        <taxon>Lysobacteraceae</taxon>
        <taxon>Xanthomonas</taxon>
    </lineage>
</organism>
<dbReference type="PANTHER" id="PTHR43825:SF3">
    <property type="entry name" value="PYRUVATE DEHYDROGENASE E1 COMPONENT"/>
    <property type="match status" value="1"/>
</dbReference>
<dbReference type="Gene3D" id="3.40.50.920">
    <property type="match status" value="1"/>
</dbReference>
<dbReference type="Pfam" id="PF17831">
    <property type="entry name" value="PDH_E1_M"/>
    <property type="match status" value="1"/>
</dbReference>
<feature type="domain" description="Pyruvate dehydrogenase E1 component middle" evidence="1">
    <location>
        <begin position="2"/>
        <end position="124"/>
    </location>
</feature>
<feature type="non-terminal residue" evidence="3">
    <location>
        <position position="197"/>
    </location>
</feature>
<reference evidence="3" key="1">
    <citation type="submission" date="2019-11" db="EMBL/GenBank/DDBJ databases">
        <title>Genome-resolved metagenomics to study the prevalence of co-infection and intraspecific heterogeneity among plant pathogen metapopulations.</title>
        <authorList>
            <person name="Newberry E."/>
            <person name="Bhandari R."/>
            <person name="Kemble J."/>
            <person name="Sikora E."/>
            <person name="Potnis N."/>
        </authorList>
    </citation>
    <scope>NUCLEOTIDE SEQUENCE</scope>
    <source>
        <strain evidence="3">Xe_Pep_Tuscaloosa_18b</strain>
    </source>
</reference>
<dbReference type="InterPro" id="IPR009014">
    <property type="entry name" value="Transketo_C/PFOR_II"/>
</dbReference>
<keyword evidence="3" id="KW-0670">Pyruvate</keyword>
<dbReference type="InterPro" id="IPR029061">
    <property type="entry name" value="THDP-binding"/>
</dbReference>
<dbReference type="SUPFAM" id="SSF52922">
    <property type="entry name" value="TK C-terminal domain-like"/>
    <property type="match status" value="1"/>
</dbReference>
<feature type="domain" description="Transketolase-like C-terminal" evidence="2">
    <location>
        <begin position="137"/>
        <end position="194"/>
    </location>
</feature>
<dbReference type="EMBL" id="JAAGYV010000279">
    <property type="protein sequence ID" value="NEK75124.1"/>
    <property type="molecule type" value="Genomic_DNA"/>
</dbReference>
<evidence type="ECO:0000259" key="1">
    <source>
        <dbReference type="Pfam" id="PF17831"/>
    </source>
</evidence>
<gene>
    <name evidence="3" type="primary">aceE</name>
    <name evidence="3" type="ORF">G3W62_20610</name>
</gene>
<feature type="non-terminal residue" evidence="3">
    <location>
        <position position="1"/>
    </location>
</feature>
<dbReference type="InterPro" id="IPR041621">
    <property type="entry name" value="PDH_E1_M"/>
</dbReference>
<proteinExistence type="predicted"/>
<dbReference type="InterPro" id="IPR051157">
    <property type="entry name" value="PDH/Transketolase"/>
</dbReference>
<comment type="caution">
    <text evidence="3">The sequence shown here is derived from an EMBL/GenBank/DDBJ whole genome shotgun (WGS) entry which is preliminary data.</text>
</comment>
<protein>
    <submittedName>
        <fullName evidence="3">Pyruvate dehydrogenase (Acetyl-transferring), homodimeric type</fullName>
    </submittedName>
</protein>
<name>A0A6B3KK00_XANEU</name>
<dbReference type="Gene3D" id="3.40.50.970">
    <property type="match status" value="1"/>
</dbReference>
<dbReference type="SUPFAM" id="SSF52518">
    <property type="entry name" value="Thiamin diphosphate-binding fold (THDP-binding)"/>
    <property type="match status" value="1"/>
</dbReference>
<dbReference type="Pfam" id="PF22613">
    <property type="entry name" value="Transketolase_C_1"/>
    <property type="match status" value="1"/>
</dbReference>
<evidence type="ECO:0000313" key="3">
    <source>
        <dbReference type="EMBL" id="NEK75124.1"/>
    </source>
</evidence>
<sequence length="197" mass="21705">IASWMAAGTSYSVSDVPMLPFYIYYSMFGFQRVGDIAWQAADMRTRGFLLGGTAGRTTLNGEGLQHEDGFSQVIAGSIPNVRSYDPTFGFEVTVIMQHGMKAMMEDQIDEYYYITLMNENYAHPGMPEGAAEGIIKGMYLLKDAGKPKKGELRVQLLGSGTILREAIAAAELLDKDFGVTADIWSCPSLNEVRRDGY</sequence>
<dbReference type="InterPro" id="IPR055152">
    <property type="entry name" value="Transketolase-like_C_2"/>
</dbReference>
<dbReference type="PANTHER" id="PTHR43825">
    <property type="entry name" value="PYRUVATE DEHYDROGENASE E1 COMPONENT"/>
    <property type="match status" value="1"/>
</dbReference>
<accession>A0A6B3KK00</accession>
<dbReference type="AlphaFoldDB" id="A0A6B3KK00"/>